<dbReference type="HOGENOM" id="CLU_574031_0_0_1"/>
<feature type="compositionally biased region" description="Basic residues" evidence="1">
    <location>
        <begin position="462"/>
        <end position="476"/>
    </location>
</feature>
<proteinExistence type="predicted"/>
<gene>
    <name evidence="3" type="primary">8231813</name>
    <name evidence="2" type="ORF">Phum_PHUM338350</name>
</gene>
<dbReference type="AlphaFoldDB" id="E0VNN3"/>
<sequence>MRPTQYFYNKNSKLDSTGIPLNTMKAKDFDTLITELRKIKAKCRTHYKRDWNFFEFGKDYNTLLRKLFNLGKKSLPPTKFREGSQIFKIPDSNALPMKKQTYKSGFSPLRRVRLGRVTQDSKSMQNPKMSFRPHFLNSNAKSFSSTNTSKQLRKELVEKMVFLAENALKENKGEYKQSTPIKPIPKLTPKKTPKSRSYILLPEFVKKVPDINEMRTPVKNLIKKEVFCSSVKKTPSKKTHAQEDKNKKNVLQNPLELDNSSLSTSIAKDVIINEIGNFFQSYNSKVNSLFEKCMSVDDNFEEEVKKLPEGEIYDKFCFYQAEKEVISKELIELDEKFACSLKEKKQSNEKLLEFINENRKLFEKQLGVHKKFEKSISCILKNYKTNNKCEKKENNDLEECSKLIPSSKQEETKDFLNKIESFEEKNKPVLRRSLRLSKLPRKITESTPSKKKLSHVNSKSKNILKSKYSTRVKSKI</sequence>
<dbReference type="EMBL" id="DS235341">
    <property type="protein sequence ID" value="EEB14989.1"/>
    <property type="molecule type" value="Genomic_DNA"/>
</dbReference>
<dbReference type="KEGG" id="phu:Phum_PHUM338350"/>
<evidence type="ECO:0000256" key="1">
    <source>
        <dbReference type="SAM" id="MobiDB-lite"/>
    </source>
</evidence>
<dbReference type="CTD" id="8231813"/>
<dbReference type="InParanoid" id="E0VNN3"/>
<keyword evidence="4" id="KW-1185">Reference proteome</keyword>
<evidence type="ECO:0000313" key="3">
    <source>
        <dbReference type="EnsemblMetazoa" id="PHUM338350-PA"/>
    </source>
</evidence>
<dbReference type="GeneID" id="8231813"/>
<reference evidence="3" key="3">
    <citation type="submission" date="2021-02" db="UniProtKB">
        <authorList>
            <consortium name="EnsemblMetazoa"/>
        </authorList>
    </citation>
    <scope>IDENTIFICATION</scope>
    <source>
        <strain evidence="3">USDA</strain>
    </source>
</reference>
<reference evidence="2" key="1">
    <citation type="submission" date="2007-04" db="EMBL/GenBank/DDBJ databases">
        <title>Annotation of Pediculus humanus corporis strain USDA.</title>
        <authorList>
            <person name="Kirkness E."/>
            <person name="Hannick L."/>
            <person name="Hass B."/>
            <person name="Bruggner R."/>
            <person name="Lawson D."/>
            <person name="Bidwell S."/>
            <person name="Joardar V."/>
            <person name="Caler E."/>
            <person name="Walenz B."/>
            <person name="Inman J."/>
            <person name="Schobel S."/>
            <person name="Galinsky K."/>
            <person name="Amedeo P."/>
            <person name="Strausberg R."/>
        </authorList>
    </citation>
    <scope>NUCLEOTIDE SEQUENCE</scope>
    <source>
        <strain evidence="2">USDA</strain>
    </source>
</reference>
<protein>
    <submittedName>
        <fullName evidence="2 3">Uncharacterized protein</fullName>
    </submittedName>
</protein>
<dbReference type="Proteomes" id="UP000009046">
    <property type="component" value="Unassembled WGS sequence"/>
</dbReference>
<reference evidence="2" key="2">
    <citation type="submission" date="2007-04" db="EMBL/GenBank/DDBJ databases">
        <title>The genome of the human body louse.</title>
        <authorList>
            <consortium name="The Human Body Louse Genome Consortium"/>
            <person name="Kirkness E."/>
            <person name="Walenz B."/>
            <person name="Hass B."/>
            <person name="Bruggner R."/>
            <person name="Strausberg R."/>
        </authorList>
    </citation>
    <scope>NUCLEOTIDE SEQUENCE</scope>
    <source>
        <strain evidence="2">USDA</strain>
    </source>
</reference>
<evidence type="ECO:0000313" key="4">
    <source>
        <dbReference type="Proteomes" id="UP000009046"/>
    </source>
</evidence>
<evidence type="ECO:0000313" key="2">
    <source>
        <dbReference type="EMBL" id="EEB14989.1"/>
    </source>
</evidence>
<dbReference type="RefSeq" id="XP_002427727.1">
    <property type="nucleotide sequence ID" value="XM_002427682.1"/>
</dbReference>
<accession>E0VNN3</accession>
<name>E0VNN3_PEDHC</name>
<dbReference type="EnsemblMetazoa" id="PHUM338350-RA">
    <property type="protein sequence ID" value="PHUM338350-PA"/>
    <property type="gene ID" value="PHUM338350"/>
</dbReference>
<feature type="region of interest" description="Disordered" evidence="1">
    <location>
        <begin position="440"/>
        <end position="476"/>
    </location>
</feature>
<organism>
    <name type="scientific">Pediculus humanus subsp. corporis</name>
    <name type="common">Body louse</name>
    <dbReference type="NCBI Taxonomy" id="121224"/>
    <lineage>
        <taxon>Eukaryota</taxon>
        <taxon>Metazoa</taxon>
        <taxon>Ecdysozoa</taxon>
        <taxon>Arthropoda</taxon>
        <taxon>Hexapoda</taxon>
        <taxon>Insecta</taxon>
        <taxon>Pterygota</taxon>
        <taxon>Neoptera</taxon>
        <taxon>Paraneoptera</taxon>
        <taxon>Psocodea</taxon>
        <taxon>Troctomorpha</taxon>
        <taxon>Phthiraptera</taxon>
        <taxon>Anoplura</taxon>
        <taxon>Pediculidae</taxon>
        <taxon>Pediculus</taxon>
    </lineage>
</organism>
<dbReference type="EMBL" id="AAZO01003935">
    <property type="status" value="NOT_ANNOTATED_CDS"/>
    <property type="molecule type" value="Genomic_DNA"/>
</dbReference>
<dbReference type="VEuPathDB" id="VectorBase:PHUM338350"/>